<dbReference type="eggNOG" id="ENOG5031H9G">
    <property type="taxonomic scope" value="Bacteria"/>
</dbReference>
<organism evidence="3 4">
    <name type="scientific">Flavobacterium frigoris (strain PS1)</name>
    <dbReference type="NCBI Taxonomy" id="1086011"/>
    <lineage>
        <taxon>Bacteria</taxon>
        <taxon>Pseudomonadati</taxon>
        <taxon>Bacteroidota</taxon>
        <taxon>Flavobacteriia</taxon>
        <taxon>Flavobacteriales</taxon>
        <taxon>Flavobacteriaceae</taxon>
        <taxon>Flavobacterium</taxon>
    </lineage>
</organism>
<protein>
    <submittedName>
        <fullName evidence="3">Uncharacterized protein</fullName>
    </submittedName>
</protein>
<feature type="compositionally biased region" description="Basic and acidic residues" evidence="1">
    <location>
        <begin position="65"/>
        <end position="85"/>
    </location>
</feature>
<feature type="region of interest" description="Disordered" evidence="1">
    <location>
        <begin position="53"/>
        <end position="85"/>
    </location>
</feature>
<sequence length="85" mass="9945">MKNNHLIWMMISCVLPLLLIFLAPAFGVRSSFSLFLFIIFMFACHLFMPNGSHSHGDQNNSQQDQKQHERNKEIPNIESKDHEHH</sequence>
<feature type="transmembrane region" description="Helical" evidence="2">
    <location>
        <begin position="32"/>
        <end position="48"/>
    </location>
</feature>
<feature type="compositionally biased region" description="Polar residues" evidence="1">
    <location>
        <begin position="53"/>
        <end position="64"/>
    </location>
</feature>
<evidence type="ECO:0000256" key="1">
    <source>
        <dbReference type="SAM" id="MobiDB-lite"/>
    </source>
</evidence>
<evidence type="ECO:0000313" key="3">
    <source>
        <dbReference type="EMBL" id="EIA07128.1"/>
    </source>
</evidence>
<keyword evidence="2" id="KW-0812">Transmembrane</keyword>
<name>H7FWJ0_FLAFP</name>
<dbReference type="Proteomes" id="UP000005566">
    <property type="component" value="Unassembled WGS sequence"/>
</dbReference>
<dbReference type="STRING" id="1086011.HJ01_03537"/>
<dbReference type="EMBL" id="AHKF01000038">
    <property type="protein sequence ID" value="EIA07128.1"/>
    <property type="molecule type" value="Genomic_DNA"/>
</dbReference>
<reference evidence="3 4" key="1">
    <citation type="journal article" date="2014" name="Acta Crystallogr. D">
        <title>Structure-based characterization and antifreeze properties of a hyperactive ice-binding protein from the Antarctic bacterium Flavobacterium frigoris PS1.</title>
        <authorList>
            <person name="Do H."/>
            <person name="Kim S.J."/>
            <person name="Kim H.J."/>
            <person name="Lee J.H."/>
        </authorList>
    </citation>
    <scope>NUCLEOTIDE SEQUENCE [LARGE SCALE GENOMIC DNA]</scope>
    <source>
        <strain evidence="3 4">PS1</strain>
    </source>
</reference>
<dbReference type="OrthoDB" id="1449788at2"/>
<keyword evidence="2" id="KW-0472">Membrane</keyword>
<keyword evidence="2" id="KW-1133">Transmembrane helix</keyword>
<feature type="transmembrane region" description="Helical" evidence="2">
    <location>
        <begin position="7"/>
        <end position="26"/>
    </location>
</feature>
<evidence type="ECO:0000313" key="4">
    <source>
        <dbReference type="Proteomes" id="UP000005566"/>
    </source>
</evidence>
<dbReference type="AlphaFoldDB" id="H7FWJ0"/>
<dbReference type="RefSeq" id="WP_007139715.1">
    <property type="nucleotide sequence ID" value="NZ_AHKF01000038.1"/>
</dbReference>
<evidence type="ECO:0000256" key="2">
    <source>
        <dbReference type="SAM" id="Phobius"/>
    </source>
</evidence>
<keyword evidence="4" id="KW-1185">Reference proteome</keyword>
<comment type="caution">
    <text evidence="3">The sequence shown here is derived from an EMBL/GenBank/DDBJ whole genome shotgun (WGS) entry which is preliminary data.</text>
</comment>
<accession>H7FWJ0</accession>
<proteinExistence type="predicted"/>
<gene>
    <name evidence="3" type="ORF">HJ01_03537</name>
</gene>